<reference evidence="4 5" key="1">
    <citation type="submission" date="2025-04" db="UniProtKB">
        <authorList>
            <consortium name="RefSeq"/>
        </authorList>
    </citation>
    <scope>IDENTIFICATION</scope>
</reference>
<feature type="region of interest" description="Disordered" evidence="1">
    <location>
        <begin position="1"/>
        <end position="36"/>
    </location>
</feature>
<dbReference type="InterPro" id="IPR003036">
    <property type="entry name" value="Gag_P30"/>
</dbReference>
<evidence type="ECO:0000313" key="3">
    <source>
        <dbReference type="Proteomes" id="UP000504624"/>
    </source>
</evidence>
<dbReference type="GO" id="GO:0019068">
    <property type="term" value="P:virion assembly"/>
    <property type="evidence" value="ECO:0007669"/>
    <property type="project" value="InterPro"/>
</dbReference>
<keyword evidence="3" id="KW-1185">Reference proteome</keyword>
<name>A0A6J0H971_9PASS</name>
<dbReference type="AlphaFoldDB" id="A0A6J0H971"/>
<dbReference type="RefSeq" id="XP_017670586.1">
    <property type="nucleotide sequence ID" value="XM_017815097.1"/>
</dbReference>
<evidence type="ECO:0000259" key="2">
    <source>
        <dbReference type="Pfam" id="PF02093"/>
    </source>
</evidence>
<dbReference type="SUPFAM" id="SSF47943">
    <property type="entry name" value="Retrovirus capsid protein, N-terminal core domain"/>
    <property type="match status" value="1"/>
</dbReference>
<dbReference type="PANTHER" id="PTHR33166">
    <property type="entry name" value="GAG_P30 DOMAIN-CONTAINING PROTEIN"/>
    <property type="match status" value="1"/>
</dbReference>
<evidence type="ECO:0000256" key="1">
    <source>
        <dbReference type="SAM" id="MobiDB-lite"/>
    </source>
</evidence>
<dbReference type="Pfam" id="PF02093">
    <property type="entry name" value="Gag_p30"/>
    <property type="match status" value="1"/>
</dbReference>
<dbReference type="GeneID" id="108497467"/>
<protein>
    <submittedName>
        <fullName evidence="4 5">Uncharacterized protein LOC108497467</fullName>
    </submittedName>
</protein>
<feature type="domain" description="Core shell protein Gag P30" evidence="2">
    <location>
        <begin position="65"/>
        <end position="252"/>
    </location>
</feature>
<sequence>MEEEKPPVVKPKTKGRRVCEALADSSPVARRTRTKKEKPVVEAPLIQAMGNQGPVLIKVPFSLVELQQWKAFVGAYRDNPDKVANYMERAIRTQNPDWCDLEVMMDTSLDSTEKEMVKRAAQSRIELLITGGVLTGKLKDIFPLEDPKWDPNLPEKKEALKRYQDWVLYGFRHVIPKAVNWSKVDEVKQDRNESPTDFLNRLKEVIRKYTGIDTESGFGEKYLVYLFIYQSADDIRKKLQKVGGRKDIGELLDIAWTVYRNRDQKGRARVLKLEEGTCHVLHRSSNCQERRKHNAYHKYYKCNHQHDRANDRCFFL</sequence>
<dbReference type="InterPro" id="IPR050462">
    <property type="entry name" value="Retroviral_Gag-Pol_poly"/>
</dbReference>
<dbReference type="Proteomes" id="UP000504624">
    <property type="component" value="Unplaced"/>
</dbReference>
<dbReference type="RefSeq" id="XP_017670587.1">
    <property type="nucleotide sequence ID" value="XM_017815098.1"/>
</dbReference>
<dbReference type="OrthoDB" id="9422159at2759"/>
<dbReference type="InterPro" id="IPR008919">
    <property type="entry name" value="Retrov_capsid_N"/>
</dbReference>
<gene>
    <name evidence="4 5" type="primary">LOC108497467</name>
</gene>
<dbReference type="CTD" id="107985332"/>
<organism evidence="3 4">
    <name type="scientific">Lepidothrix coronata</name>
    <name type="common">blue-crowned manakin</name>
    <dbReference type="NCBI Taxonomy" id="321398"/>
    <lineage>
        <taxon>Eukaryota</taxon>
        <taxon>Metazoa</taxon>
        <taxon>Chordata</taxon>
        <taxon>Craniata</taxon>
        <taxon>Vertebrata</taxon>
        <taxon>Euteleostomi</taxon>
        <taxon>Archelosauria</taxon>
        <taxon>Archosauria</taxon>
        <taxon>Dinosauria</taxon>
        <taxon>Saurischia</taxon>
        <taxon>Theropoda</taxon>
        <taxon>Coelurosauria</taxon>
        <taxon>Aves</taxon>
        <taxon>Neognathae</taxon>
        <taxon>Neoaves</taxon>
        <taxon>Telluraves</taxon>
        <taxon>Australaves</taxon>
        <taxon>Passeriformes</taxon>
        <taxon>Pipridae</taxon>
        <taxon>Lepidothrix</taxon>
    </lineage>
</organism>
<dbReference type="Gene3D" id="1.10.375.10">
    <property type="entry name" value="Human Immunodeficiency Virus Type 1 Capsid Protein"/>
    <property type="match status" value="1"/>
</dbReference>
<accession>A0A6J0H971</accession>
<proteinExistence type="predicted"/>
<evidence type="ECO:0000313" key="5">
    <source>
        <dbReference type="RefSeq" id="XP_017670587.1"/>
    </source>
</evidence>
<evidence type="ECO:0000313" key="4">
    <source>
        <dbReference type="RefSeq" id="XP_017670586.1"/>
    </source>
</evidence>